<dbReference type="EMBL" id="BAYX01000005">
    <property type="protein sequence ID" value="GAJ93014.1"/>
    <property type="molecule type" value="Genomic_DNA"/>
</dbReference>
<proteinExistence type="inferred from homology"/>
<dbReference type="InterPro" id="IPR036388">
    <property type="entry name" value="WH-like_DNA-bd_sf"/>
</dbReference>
<accession>A0AA87Q884</accession>
<reference evidence="6 7" key="1">
    <citation type="submission" date="2014-05" db="EMBL/GenBank/DDBJ databases">
        <title>Whole genome shotgun sequence of Rhizobium rhizogenes NBRC 13257.</title>
        <authorList>
            <person name="Katano-Makiyama Y."/>
            <person name="Hosoyama A."/>
            <person name="Hashimoto M."/>
            <person name="Hosoyama Y."/>
            <person name="Noguchi M."/>
            <person name="Tsuchikane K."/>
            <person name="Kimura A."/>
            <person name="Ohji S."/>
            <person name="Ichikawa N."/>
            <person name="Yamazoe A."/>
            <person name="Fujita N."/>
        </authorList>
    </citation>
    <scope>NUCLEOTIDE SEQUENCE [LARGE SCALE GENOMIC DNA]</scope>
    <source>
        <strain evidence="6 7">NBRC 13257</strain>
    </source>
</reference>
<dbReference type="GO" id="GO:0003700">
    <property type="term" value="F:DNA-binding transcription factor activity"/>
    <property type="evidence" value="ECO:0007669"/>
    <property type="project" value="InterPro"/>
</dbReference>
<keyword evidence="3" id="KW-0238">DNA-binding</keyword>
<dbReference type="GO" id="GO:0006351">
    <property type="term" value="P:DNA-templated transcription"/>
    <property type="evidence" value="ECO:0007669"/>
    <property type="project" value="TreeGrafter"/>
</dbReference>
<dbReference type="Proteomes" id="UP000026941">
    <property type="component" value="Unassembled WGS sequence"/>
</dbReference>
<keyword evidence="2" id="KW-0805">Transcription regulation</keyword>
<evidence type="ECO:0000259" key="5">
    <source>
        <dbReference type="PROSITE" id="PS50931"/>
    </source>
</evidence>
<dbReference type="PANTHER" id="PTHR30537">
    <property type="entry name" value="HTH-TYPE TRANSCRIPTIONAL REGULATOR"/>
    <property type="match status" value="1"/>
</dbReference>
<dbReference type="SUPFAM" id="SSF53850">
    <property type="entry name" value="Periplasmic binding protein-like II"/>
    <property type="match status" value="1"/>
</dbReference>
<evidence type="ECO:0000256" key="4">
    <source>
        <dbReference type="ARBA" id="ARBA00023163"/>
    </source>
</evidence>
<dbReference type="PROSITE" id="PS50931">
    <property type="entry name" value="HTH_LYSR"/>
    <property type="match status" value="1"/>
</dbReference>
<evidence type="ECO:0000313" key="7">
    <source>
        <dbReference type="Proteomes" id="UP000026941"/>
    </source>
</evidence>
<evidence type="ECO:0000256" key="1">
    <source>
        <dbReference type="ARBA" id="ARBA00009437"/>
    </source>
</evidence>
<dbReference type="RefSeq" id="WP_034516570.1">
    <property type="nucleotide sequence ID" value="NZ_BAYX01000005.1"/>
</dbReference>
<sequence length="291" mass="31756">MSNLPLASLRAFEAAARHESFVKAAAELNLTAAGVSQHVRTVENWLNVPLFVRQTRGVTLTAAGREFGAAVTHGLGHIEIAAQQLRLEIHSRPISIACIASMATRWLIPQLPRFRAAYPDLRINIVYALEAKTPEAAGVDLLIRHGLRPGPSAIELLSAETRPTCSAEFRARYGKLEALHDMASAELLHDETIDAWARWFAIAGLRDTPRAGPIFADFNLMIGSVIGGQGVGLCPTALIADELAQGSLVTLFDTASDMDKAYWLIEAKSLSHEARTFRDWLVVAGQERWST</sequence>
<comment type="similarity">
    <text evidence="1">Belongs to the LysR transcriptional regulatory family.</text>
</comment>
<evidence type="ECO:0000313" key="6">
    <source>
        <dbReference type="EMBL" id="GAJ93014.1"/>
    </source>
</evidence>
<evidence type="ECO:0000256" key="2">
    <source>
        <dbReference type="ARBA" id="ARBA00023015"/>
    </source>
</evidence>
<name>A0AA87Q884_RHIRH</name>
<organism evidence="6 7">
    <name type="scientific">Rhizobium rhizogenes NBRC 13257</name>
    <dbReference type="NCBI Taxonomy" id="1220581"/>
    <lineage>
        <taxon>Bacteria</taxon>
        <taxon>Pseudomonadati</taxon>
        <taxon>Pseudomonadota</taxon>
        <taxon>Alphaproteobacteria</taxon>
        <taxon>Hyphomicrobiales</taxon>
        <taxon>Rhizobiaceae</taxon>
        <taxon>Rhizobium/Agrobacterium group</taxon>
        <taxon>Rhizobium</taxon>
    </lineage>
</organism>
<dbReference type="InterPro" id="IPR036390">
    <property type="entry name" value="WH_DNA-bd_sf"/>
</dbReference>
<comment type="caution">
    <text evidence="6">The sequence shown here is derived from an EMBL/GenBank/DDBJ whole genome shotgun (WGS) entry which is preliminary data.</text>
</comment>
<dbReference type="Pfam" id="PF03466">
    <property type="entry name" value="LysR_substrate"/>
    <property type="match status" value="1"/>
</dbReference>
<dbReference type="InterPro" id="IPR000847">
    <property type="entry name" value="LysR_HTH_N"/>
</dbReference>
<keyword evidence="4" id="KW-0804">Transcription</keyword>
<dbReference type="AlphaFoldDB" id="A0AA87Q884"/>
<dbReference type="InterPro" id="IPR058163">
    <property type="entry name" value="LysR-type_TF_proteobact-type"/>
</dbReference>
<dbReference type="GeneID" id="86852534"/>
<dbReference type="InterPro" id="IPR005119">
    <property type="entry name" value="LysR_subst-bd"/>
</dbReference>
<dbReference type="SUPFAM" id="SSF46785">
    <property type="entry name" value="Winged helix' DNA-binding domain"/>
    <property type="match status" value="1"/>
</dbReference>
<dbReference type="GO" id="GO:0043565">
    <property type="term" value="F:sequence-specific DNA binding"/>
    <property type="evidence" value="ECO:0007669"/>
    <property type="project" value="TreeGrafter"/>
</dbReference>
<dbReference type="PANTHER" id="PTHR30537:SF79">
    <property type="entry name" value="TRANSCRIPTIONAL REGULATOR-RELATED"/>
    <property type="match status" value="1"/>
</dbReference>
<dbReference type="Gene3D" id="3.40.190.10">
    <property type="entry name" value="Periplasmic binding protein-like II"/>
    <property type="match status" value="2"/>
</dbReference>
<dbReference type="Gene3D" id="1.10.10.10">
    <property type="entry name" value="Winged helix-like DNA-binding domain superfamily/Winged helix DNA-binding domain"/>
    <property type="match status" value="1"/>
</dbReference>
<dbReference type="CDD" id="cd08432">
    <property type="entry name" value="PBP2_GcdR_TrpI_HvrB_AmpR_like"/>
    <property type="match status" value="1"/>
</dbReference>
<feature type="domain" description="HTH lysR-type" evidence="5">
    <location>
        <begin position="4"/>
        <end position="61"/>
    </location>
</feature>
<protein>
    <submittedName>
        <fullName evidence="6">LysR family transcriptional regulator</fullName>
    </submittedName>
</protein>
<dbReference type="Pfam" id="PF00126">
    <property type="entry name" value="HTH_1"/>
    <property type="match status" value="1"/>
</dbReference>
<gene>
    <name evidence="6" type="ORF">RRH01S_05_00860</name>
</gene>
<evidence type="ECO:0000256" key="3">
    <source>
        <dbReference type="ARBA" id="ARBA00023125"/>
    </source>
</evidence>